<accession>A0A432LKP3</accession>
<dbReference type="AlphaFoldDB" id="A0A432LKP3"/>
<feature type="signal peptide" evidence="1">
    <location>
        <begin position="1"/>
        <end position="20"/>
    </location>
</feature>
<feature type="domain" description="Rhodanese" evidence="2">
    <location>
        <begin position="40"/>
        <end position="131"/>
    </location>
</feature>
<organism evidence="3 4">
    <name type="scientific">Prevotella koreensis</name>
    <dbReference type="NCBI Taxonomy" id="2490854"/>
    <lineage>
        <taxon>Bacteria</taxon>
        <taxon>Pseudomonadati</taxon>
        <taxon>Bacteroidota</taxon>
        <taxon>Bacteroidia</taxon>
        <taxon>Bacteroidales</taxon>
        <taxon>Prevotellaceae</taxon>
        <taxon>Prevotella</taxon>
    </lineage>
</organism>
<evidence type="ECO:0000256" key="1">
    <source>
        <dbReference type="SAM" id="SignalP"/>
    </source>
</evidence>
<dbReference type="EMBL" id="RYYU01000001">
    <property type="protein sequence ID" value="RUL59404.1"/>
    <property type="molecule type" value="Genomic_DNA"/>
</dbReference>
<protein>
    <submittedName>
        <fullName evidence="3">Rhodanese-like domain-containing protein</fullName>
    </submittedName>
</protein>
<keyword evidence="4" id="KW-1185">Reference proteome</keyword>
<gene>
    <name evidence="3" type="ORF">EHV08_06295</name>
</gene>
<evidence type="ECO:0000313" key="3">
    <source>
        <dbReference type="EMBL" id="RUL59404.1"/>
    </source>
</evidence>
<dbReference type="InterPro" id="IPR036873">
    <property type="entry name" value="Rhodanese-like_dom_sf"/>
</dbReference>
<dbReference type="PROSITE" id="PS50206">
    <property type="entry name" value="RHODANESE_3"/>
    <property type="match status" value="1"/>
</dbReference>
<dbReference type="SMART" id="SM00450">
    <property type="entry name" value="RHOD"/>
    <property type="match status" value="1"/>
</dbReference>
<dbReference type="CDD" id="cd00158">
    <property type="entry name" value="RHOD"/>
    <property type="match status" value="1"/>
</dbReference>
<dbReference type="InterPro" id="IPR050229">
    <property type="entry name" value="GlpE_sulfurtransferase"/>
</dbReference>
<name>A0A432LKP3_9BACT</name>
<dbReference type="Gene3D" id="3.40.250.10">
    <property type="entry name" value="Rhodanese-like domain"/>
    <property type="match status" value="1"/>
</dbReference>
<dbReference type="InterPro" id="IPR001763">
    <property type="entry name" value="Rhodanese-like_dom"/>
</dbReference>
<dbReference type="OrthoDB" id="1450994at2"/>
<reference evidence="3 4" key="1">
    <citation type="submission" date="2018-12" db="EMBL/GenBank/DDBJ databases">
        <title>Genome sequencing of Prevotella sp. KCOM 3155 (= JS262).</title>
        <authorList>
            <person name="Kook J.-K."/>
            <person name="Park S.-N."/>
            <person name="Lim Y.K."/>
        </authorList>
    </citation>
    <scope>NUCLEOTIDE SEQUENCE [LARGE SCALE GENOMIC DNA]</scope>
    <source>
        <strain evidence="3 4">KCOM 3155</strain>
    </source>
</reference>
<proteinExistence type="predicted"/>
<sequence length="138" mass="15010">MNNFLKLLLACLCISGTACGQKNYTDLDVTAFEAYLEEHKDDGVQLVDVRTAEEYAEGTIPEAVLIDVKESDFMEKATAKLDKTKPIAVFCRSGRRSAAAAKKLTEQGYKTVVNLTGGFLAWQEAGKATVKPQGDSDI</sequence>
<comment type="caution">
    <text evidence="3">The sequence shown here is derived from an EMBL/GenBank/DDBJ whole genome shotgun (WGS) entry which is preliminary data.</text>
</comment>
<dbReference type="RefSeq" id="WP_126678562.1">
    <property type="nucleotide sequence ID" value="NZ_RYYU01000001.1"/>
</dbReference>
<evidence type="ECO:0000259" key="2">
    <source>
        <dbReference type="PROSITE" id="PS50206"/>
    </source>
</evidence>
<dbReference type="SUPFAM" id="SSF52821">
    <property type="entry name" value="Rhodanese/Cell cycle control phosphatase"/>
    <property type="match status" value="1"/>
</dbReference>
<feature type="chain" id="PRO_5019122360" evidence="1">
    <location>
        <begin position="21"/>
        <end position="138"/>
    </location>
</feature>
<dbReference type="PANTHER" id="PTHR43031:SF1">
    <property type="entry name" value="PYRIDINE NUCLEOTIDE-DISULPHIDE OXIDOREDUCTASE"/>
    <property type="match status" value="1"/>
</dbReference>
<dbReference type="Pfam" id="PF00581">
    <property type="entry name" value="Rhodanese"/>
    <property type="match status" value="1"/>
</dbReference>
<keyword evidence="1" id="KW-0732">Signal</keyword>
<dbReference type="PANTHER" id="PTHR43031">
    <property type="entry name" value="FAD-DEPENDENT OXIDOREDUCTASE"/>
    <property type="match status" value="1"/>
</dbReference>
<dbReference type="Proteomes" id="UP000278983">
    <property type="component" value="Unassembled WGS sequence"/>
</dbReference>
<dbReference type="PROSITE" id="PS51257">
    <property type="entry name" value="PROKAR_LIPOPROTEIN"/>
    <property type="match status" value="1"/>
</dbReference>
<evidence type="ECO:0000313" key="4">
    <source>
        <dbReference type="Proteomes" id="UP000278983"/>
    </source>
</evidence>